<gene>
    <name evidence="3" type="ORF">GJ697_07690</name>
</gene>
<evidence type="ECO:0000313" key="4">
    <source>
        <dbReference type="Proteomes" id="UP000481037"/>
    </source>
</evidence>
<dbReference type="RefSeq" id="WP_154370170.1">
    <property type="nucleotide sequence ID" value="NZ_WKJM01000004.1"/>
</dbReference>
<dbReference type="EMBL" id="WKJM01000004">
    <property type="protein sequence ID" value="MRX07709.1"/>
    <property type="molecule type" value="Genomic_DNA"/>
</dbReference>
<evidence type="ECO:0000313" key="3">
    <source>
        <dbReference type="EMBL" id="MRX07709.1"/>
    </source>
</evidence>
<evidence type="ECO:0000256" key="1">
    <source>
        <dbReference type="SAM" id="MobiDB-lite"/>
    </source>
</evidence>
<protein>
    <submittedName>
        <fullName evidence="3">Uncharacterized protein</fullName>
    </submittedName>
</protein>
<comment type="caution">
    <text evidence="3">The sequence shown here is derived from an EMBL/GenBank/DDBJ whole genome shotgun (WGS) entry which is preliminary data.</text>
</comment>
<proteinExistence type="predicted"/>
<dbReference type="AlphaFoldDB" id="A0A6L5QDH7"/>
<reference evidence="3 4" key="1">
    <citation type="submission" date="2019-11" db="EMBL/GenBank/DDBJ databases">
        <title>Novel species isolated from a subtropical stream in China.</title>
        <authorList>
            <person name="Lu H."/>
        </authorList>
    </citation>
    <scope>NUCLEOTIDE SEQUENCE [LARGE SCALE GENOMIC DNA]</scope>
    <source>
        <strain evidence="3 4">FT25W</strain>
    </source>
</reference>
<dbReference type="Proteomes" id="UP000481037">
    <property type="component" value="Unassembled WGS sequence"/>
</dbReference>
<accession>A0A6L5QDH7</accession>
<feature type="compositionally biased region" description="Basic and acidic residues" evidence="1">
    <location>
        <begin position="50"/>
        <end position="61"/>
    </location>
</feature>
<evidence type="ECO:0000256" key="2">
    <source>
        <dbReference type="SAM" id="SignalP"/>
    </source>
</evidence>
<keyword evidence="2" id="KW-0732">Signal</keyword>
<organism evidence="3 4">
    <name type="scientific">Duganella alba</name>
    <dbReference type="NCBI Taxonomy" id="2666081"/>
    <lineage>
        <taxon>Bacteria</taxon>
        <taxon>Pseudomonadati</taxon>
        <taxon>Pseudomonadota</taxon>
        <taxon>Betaproteobacteria</taxon>
        <taxon>Burkholderiales</taxon>
        <taxon>Oxalobacteraceae</taxon>
        <taxon>Telluria group</taxon>
        <taxon>Duganella</taxon>
    </lineage>
</organism>
<feature type="region of interest" description="Disordered" evidence="1">
    <location>
        <begin position="38"/>
        <end position="61"/>
    </location>
</feature>
<name>A0A6L5QDH7_9BURK</name>
<feature type="chain" id="PRO_5026832981" evidence="2">
    <location>
        <begin position="22"/>
        <end position="256"/>
    </location>
</feature>
<feature type="signal peptide" evidence="2">
    <location>
        <begin position="1"/>
        <end position="21"/>
    </location>
</feature>
<keyword evidence="4" id="KW-1185">Reference proteome</keyword>
<sequence length="256" mass="27703">MRRAVLCAALLAAGVAGAAFAAGLAYAATGAARAATGATRTSTPAQAPMQEREPTDEERSSFNDYYREQVPAQVSGGPSLFAPAFDIQRRRGEPWRVLARVDSSPRHYTAELCRQVRTSYIYDARASKGERWTPSAAAPEWQVWLATPKVICTAAQYTVQMHPAVHADDVTALLRQHKELLARARLLFAGNSSCARQRALTFRLSAIEPAPPANGAPVMLGLVFDSDRDTRVRVGVRKSRGEYVAWSVNCSADAAG</sequence>